<dbReference type="AlphaFoldDB" id="F2U839"/>
<reference evidence="2" key="1">
    <citation type="submission" date="2009-08" db="EMBL/GenBank/DDBJ databases">
        <title>Annotation of Salpingoeca rosetta.</title>
        <authorList>
            <consortium name="The Broad Institute Genome Sequencing Platform"/>
            <person name="Russ C."/>
            <person name="Cuomo C."/>
            <person name="Burger G."/>
            <person name="Gray M.W."/>
            <person name="Holland P.W.H."/>
            <person name="King N."/>
            <person name="Lang F.B.F."/>
            <person name="Roger A.J."/>
            <person name="Ruiz-Trillo I."/>
            <person name="Young S.K."/>
            <person name="Zeng Q."/>
            <person name="Gargeya S."/>
            <person name="Alvarado L."/>
            <person name="Berlin A."/>
            <person name="Chapman S.B."/>
            <person name="Chen Z."/>
            <person name="Freedman E."/>
            <person name="Gellesch M."/>
            <person name="Goldberg J."/>
            <person name="Griggs A."/>
            <person name="Gujja S."/>
            <person name="Heilman E."/>
            <person name="Heiman D."/>
            <person name="Howarth C."/>
            <person name="Mehta T."/>
            <person name="Neiman D."/>
            <person name="Pearson M."/>
            <person name="Roberts A."/>
            <person name="Saif S."/>
            <person name="Shea T."/>
            <person name="Shenoy N."/>
            <person name="Sisk P."/>
            <person name="Stolte C."/>
            <person name="Sykes S."/>
            <person name="White J."/>
            <person name="Yandava C."/>
            <person name="Haas B."/>
            <person name="Nusbaum C."/>
            <person name="Birren B."/>
        </authorList>
    </citation>
    <scope>NUCLEOTIDE SEQUENCE [LARGE SCALE GENOMIC DNA]</scope>
    <source>
        <strain evidence="2">ATCC 50818</strain>
    </source>
</reference>
<dbReference type="OrthoDB" id="10686084at2759"/>
<evidence type="ECO:0000313" key="2">
    <source>
        <dbReference type="EMBL" id="EGD72944.1"/>
    </source>
</evidence>
<accession>F2U839</accession>
<gene>
    <name evidence="2" type="ORF">PTSG_04676</name>
</gene>
<feature type="compositionally biased region" description="Low complexity" evidence="1">
    <location>
        <begin position="27"/>
        <end position="40"/>
    </location>
</feature>
<keyword evidence="3" id="KW-1185">Reference proteome</keyword>
<dbReference type="Proteomes" id="UP000007799">
    <property type="component" value="Unassembled WGS sequence"/>
</dbReference>
<evidence type="ECO:0000313" key="3">
    <source>
        <dbReference type="Proteomes" id="UP000007799"/>
    </source>
</evidence>
<protein>
    <submittedName>
        <fullName evidence="2">Uncharacterized protein</fullName>
    </submittedName>
</protein>
<proteinExistence type="predicted"/>
<dbReference type="RefSeq" id="XP_004994766.1">
    <property type="nucleotide sequence ID" value="XM_004994709.1"/>
</dbReference>
<feature type="region of interest" description="Disordered" evidence="1">
    <location>
        <begin position="1"/>
        <end position="66"/>
    </location>
</feature>
<dbReference type="InParanoid" id="F2U839"/>
<sequence>MSDKSYKWQVKPGGTIPADALDVKHATSQTGSTSQRQSLQINKGGEGAPKLDSQSQGIAHAVGAPKPPQYVNAVAKDQAVRHNASGY</sequence>
<name>F2U839_SALR5</name>
<evidence type="ECO:0000256" key="1">
    <source>
        <dbReference type="SAM" id="MobiDB-lite"/>
    </source>
</evidence>
<dbReference type="EMBL" id="GL832964">
    <property type="protein sequence ID" value="EGD72944.1"/>
    <property type="molecule type" value="Genomic_DNA"/>
</dbReference>
<dbReference type="GeneID" id="16075348"/>
<dbReference type="KEGG" id="sre:PTSG_04676"/>
<organism evidence="3">
    <name type="scientific">Salpingoeca rosetta (strain ATCC 50818 / BSB-021)</name>
    <dbReference type="NCBI Taxonomy" id="946362"/>
    <lineage>
        <taxon>Eukaryota</taxon>
        <taxon>Choanoflagellata</taxon>
        <taxon>Craspedida</taxon>
        <taxon>Salpingoecidae</taxon>
        <taxon>Salpingoeca</taxon>
    </lineage>
</organism>